<organism evidence="1 2">
    <name type="scientific">Leptospira borgpetersenii serovar Pomona str. 200901868</name>
    <dbReference type="NCBI Taxonomy" id="1192866"/>
    <lineage>
        <taxon>Bacteria</taxon>
        <taxon>Pseudomonadati</taxon>
        <taxon>Spirochaetota</taxon>
        <taxon>Spirochaetia</taxon>
        <taxon>Leptospirales</taxon>
        <taxon>Leptospiraceae</taxon>
        <taxon>Leptospira</taxon>
    </lineage>
</organism>
<dbReference type="EMBL" id="AKWF02000085">
    <property type="protein sequence ID" value="EMO62224.1"/>
    <property type="molecule type" value="Genomic_DNA"/>
</dbReference>
<protein>
    <submittedName>
        <fullName evidence="1">Uncharacterized protein</fullName>
    </submittedName>
</protein>
<accession>M6WAH3</accession>
<sequence>MYYPVVGWGKNFEIRSAKTFRVQCLLLGHIKIVLKRTRRVLQKHRSFHKIGPNPELPAFLKKIQHSNF</sequence>
<comment type="caution">
    <text evidence="1">The sequence shown here is derived from an EMBL/GenBank/DDBJ whole genome shotgun (WGS) entry which is preliminary data.</text>
</comment>
<name>M6WAH3_LEPBO</name>
<gene>
    <name evidence="1" type="ORF">LEP1GSC133_4851</name>
</gene>
<proteinExistence type="predicted"/>
<evidence type="ECO:0000313" key="2">
    <source>
        <dbReference type="Proteomes" id="UP000012159"/>
    </source>
</evidence>
<dbReference type="Proteomes" id="UP000012159">
    <property type="component" value="Unassembled WGS sequence"/>
</dbReference>
<dbReference type="AlphaFoldDB" id="M6WAH3"/>
<evidence type="ECO:0000313" key="1">
    <source>
        <dbReference type="EMBL" id="EMO62224.1"/>
    </source>
</evidence>
<reference evidence="1 2" key="1">
    <citation type="submission" date="2013-01" db="EMBL/GenBank/DDBJ databases">
        <authorList>
            <person name="Harkins D.M."/>
            <person name="Durkin A.S."/>
            <person name="Brinkac L.M."/>
            <person name="Haft D.H."/>
            <person name="Selengut J.D."/>
            <person name="Sanka R."/>
            <person name="DePew J."/>
            <person name="Purushe J."/>
            <person name="Picardeau M."/>
            <person name="Werts C."/>
            <person name="Goarant C."/>
            <person name="Vinetz J.M."/>
            <person name="Sutton G.G."/>
            <person name="Nierman W.C."/>
            <person name="Fouts D.E."/>
        </authorList>
    </citation>
    <scope>NUCLEOTIDE SEQUENCE [LARGE SCALE GENOMIC DNA]</scope>
    <source>
        <strain evidence="1 2">200901868</strain>
    </source>
</reference>